<dbReference type="RefSeq" id="WP_308950999.1">
    <property type="nucleotide sequence ID" value="NZ_JARXHW010000030.1"/>
</dbReference>
<evidence type="ECO:0000259" key="3">
    <source>
        <dbReference type="Pfam" id="PF07859"/>
    </source>
</evidence>
<evidence type="ECO:0000256" key="2">
    <source>
        <dbReference type="ARBA" id="ARBA00022801"/>
    </source>
</evidence>
<proteinExistence type="inferred from homology"/>
<dbReference type="Proteomes" id="UP001225316">
    <property type="component" value="Unassembled WGS sequence"/>
</dbReference>
<reference evidence="4 5" key="1">
    <citation type="submission" date="2023-04" db="EMBL/GenBank/DDBJ databases">
        <title>A novel bacteria isolated from coastal sediment.</title>
        <authorList>
            <person name="Liu X.-J."/>
            <person name="Du Z.-J."/>
        </authorList>
    </citation>
    <scope>NUCLEOTIDE SEQUENCE [LARGE SCALE GENOMIC DNA]</scope>
    <source>
        <strain evidence="4 5">SDUM461003</strain>
    </source>
</reference>
<name>A0ABU1AYT2_9BACT</name>
<dbReference type="EMBL" id="JARXHW010000030">
    <property type="protein sequence ID" value="MDQ8208419.1"/>
    <property type="molecule type" value="Genomic_DNA"/>
</dbReference>
<comment type="caution">
    <text evidence="4">The sequence shown here is derived from an EMBL/GenBank/DDBJ whole genome shotgun (WGS) entry which is preliminary data.</text>
</comment>
<evidence type="ECO:0000313" key="5">
    <source>
        <dbReference type="Proteomes" id="UP001225316"/>
    </source>
</evidence>
<accession>A0ABU1AYT2</accession>
<keyword evidence="5" id="KW-1185">Reference proteome</keyword>
<dbReference type="PANTHER" id="PTHR48081:SF30">
    <property type="entry name" value="ACETYL-HYDROLASE LIPR-RELATED"/>
    <property type="match status" value="1"/>
</dbReference>
<dbReference type="PANTHER" id="PTHR48081">
    <property type="entry name" value="AB HYDROLASE SUPERFAMILY PROTEIN C4A8.06C"/>
    <property type="match status" value="1"/>
</dbReference>
<protein>
    <submittedName>
        <fullName evidence="4">Alpha/beta hydrolase fold domain-containing protein</fullName>
    </submittedName>
</protein>
<dbReference type="InterPro" id="IPR050300">
    <property type="entry name" value="GDXG_lipolytic_enzyme"/>
</dbReference>
<dbReference type="Gene3D" id="3.40.50.1820">
    <property type="entry name" value="alpha/beta hydrolase"/>
    <property type="match status" value="1"/>
</dbReference>
<evidence type="ECO:0000313" key="4">
    <source>
        <dbReference type="EMBL" id="MDQ8208419.1"/>
    </source>
</evidence>
<keyword evidence="2 4" id="KW-0378">Hydrolase</keyword>
<gene>
    <name evidence="4" type="ORF">QEH52_12925</name>
</gene>
<organism evidence="4 5">
    <name type="scientific">Thalassobacterium maritimum</name>
    <dbReference type="NCBI Taxonomy" id="3041265"/>
    <lineage>
        <taxon>Bacteria</taxon>
        <taxon>Pseudomonadati</taxon>
        <taxon>Verrucomicrobiota</taxon>
        <taxon>Opitutia</taxon>
        <taxon>Puniceicoccales</taxon>
        <taxon>Coraliomargaritaceae</taxon>
        <taxon>Thalassobacterium</taxon>
    </lineage>
</organism>
<dbReference type="GO" id="GO:0016787">
    <property type="term" value="F:hydrolase activity"/>
    <property type="evidence" value="ECO:0007669"/>
    <property type="project" value="UniProtKB-KW"/>
</dbReference>
<dbReference type="InterPro" id="IPR013094">
    <property type="entry name" value="AB_hydrolase_3"/>
</dbReference>
<dbReference type="InterPro" id="IPR029058">
    <property type="entry name" value="AB_hydrolase_fold"/>
</dbReference>
<dbReference type="Pfam" id="PF07859">
    <property type="entry name" value="Abhydrolase_3"/>
    <property type="match status" value="1"/>
</dbReference>
<feature type="domain" description="Alpha/beta hydrolase fold-3" evidence="3">
    <location>
        <begin position="50"/>
        <end position="242"/>
    </location>
</feature>
<comment type="similarity">
    <text evidence="1">Belongs to the 'GDXG' lipolytic enzyme family.</text>
</comment>
<dbReference type="SUPFAM" id="SSF53474">
    <property type="entry name" value="alpha/beta-Hydrolases"/>
    <property type="match status" value="1"/>
</dbReference>
<evidence type="ECO:0000256" key="1">
    <source>
        <dbReference type="ARBA" id="ARBA00010515"/>
    </source>
</evidence>
<sequence length="271" mass="29763">MSHISSSEGLNIQGFDPSLTRVYKEVDGHALNLHVFLPPGHTASDRRPAIIFFHGGGWMAGAPSQFFPHCEYLASRGMLAVSAEYRLQKKHGSSPQECVKDGKSAIRWLRAHAPELGIDPKHIIAGGGSAGGHVAAATATLESFNESSDDLSISCKPAALVLFNPVYNNGPTGYGYERVKDYWQAFSPAHNLSAATPPTLVLFGSQDVHVPVQTAEDYKREMEALGRRCDLHFYEGQGHGFFNYTEAQMPYYTATVREMDRFLASLNYLVL</sequence>